<accession>A0A0P1KLD1</accession>
<keyword evidence="3" id="KW-1185">Reference proteome</keyword>
<dbReference type="AlphaFoldDB" id="A0A0P1KLD1"/>
<sequence>MHDEPGSEHLGKGAILWLDVSETYDDFYEKQEETYIHFGIFCLDIIHGQSTEHLYHVSKQFQDLIHPWNEFYPWTNYDGIQTEVVEDPSSAPYIFGSLRITDNLEEESLVLSLLQRFSSLQGPEIFIKVSGSDGEILLIESHDVLPNDYEYPKGNNRLWIHEGKFKFIPSSVAPGRGIERPETLDFLRSSYYKLIEIPEVSNKLHQRYVLDTPERYLKTLYLLPLELNNKQHANILQNKPRLIGSVIKCVYQEDFSPEPKKKIEECETQALTVLLPVSQCKLLCFYLQSLGVDLQSEQLPSLMGAIISKALQHLISKDDNFKSENSVSRSEGLGFQPQLINQGYLKEEVPYQKANMSALLVEAEAEVTEEDTMDRMQNMFSGIKSSLEKEDDSEQIHEVNDDNNVAANHEAHKFFREQNIDIDEDDFFEFFLTEALKVKKEDLDDYQSSSAPPFEKPRKKAAESEMINKLGDRLSAENQGDLDDEEALEELIEALKLDPSAFEHIQNILEDLDSE</sequence>
<evidence type="ECO:0000256" key="1">
    <source>
        <dbReference type="SAM" id="MobiDB-lite"/>
    </source>
</evidence>
<gene>
    <name evidence="2" type="ORF">LAQU0_S01e05952g</name>
</gene>
<dbReference type="Pfam" id="PF07093">
    <property type="entry name" value="SGT1"/>
    <property type="match status" value="1"/>
</dbReference>
<dbReference type="EMBL" id="LN890560">
    <property type="protein sequence ID" value="CUS20409.1"/>
    <property type="molecule type" value="Genomic_DNA"/>
</dbReference>
<name>A0A0P1KLD1_9SACH</name>
<evidence type="ECO:0000313" key="3">
    <source>
        <dbReference type="Proteomes" id="UP000236544"/>
    </source>
</evidence>
<dbReference type="InterPro" id="IPR010770">
    <property type="entry name" value="Ecd"/>
</dbReference>
<dbReference type="PANTHER" id="PTHR13060:SF0">
    <property type="entry name" value="PROTEIN ECDYSONELESS HOMOLOG"/>
    <property type="match status" value="1"/>
</dbReference>
<protein>
    <submittedName>
        <fullName evidence="2">LAQU0S01e05952g1_1</fullName>
    </submittedName>
</protein>
<proteinExistence type="predicted"/>
<reference evidence="3" key="1">
    <citation type="submission" date="2015-10" db="EMBL/GenBank/DDBJ databases">
        <authorList>
            <person name="Devillers H."/>
        </authorList>
    </citation>
    <scope>NUCLEOTIDE SEQUENCE [LARGE SCALE GENOMIC DNA]</scope>
</reference>
<evidence type="ECO:0000313" key="2">
    <source>
        <dbReference type="EMBL" id="CUS20409.1"/>
    </source>
</evidence>
<dbReference type="OrthoDB" id="27237at2759"/>
<dbReference type="GO" id="GO:0005634">
    <property type="term" value="C:nucleus"/>
    <property type="evidence" value="ECO:0007669"/>
    <property type="project" value="TreeGrafter"/>
</dbReference>
<dbReference type="Proteomes" id="UP000236544">
    <property type="component" value="Unassembled WGS sequence"/>
</dbReference>
<dbReference type="PANTHER" id="PTHR13060">
    <property type="entry name" value="SGT1 PROTEIN HSGT1 SUPPRESSOR OF GCR2"/>
    <property type="match status" value="1"/>
</dbReference>
<organism evidence="2 3">
    <name type="scientific">Lachancea quebecensis</name>
    <dbReference type="NCBI Taxonomy" id="1654605"/>
    <lineage>
        <taxon>Eukaryota</taxon>
        <taxon>Fungi</taxon>
        <taxon>Dikarya</taxon>
        <taxon>Ascomycota</taxon>
        <taxon>Saccharomycotina</taxon>
        <taxon>Saccharomycetes</taxon>
        <taxon>Saccharomycetales</taxon>
        <taxon>Saccharomycetaceae</taxon>
        <taxon>Lachancea</taxon>
    </lineage>
</organism>
<feature type="region of interest" description="Disordered" evidence="1">
    <location>
        <begin position="442"/>
        <end position="481"/>
    </location>
</feature>